<organism evidence="1 2">
    <name type="scientific">Streptomyces antimycoticus</name>
    <dbReference type="NCBI Taxonomy" id="68175"/>
    <lineage>
        <taxon>Bacteria</taxon>
        <taxon>Bacillati</taxon>
        <taxon>Actinomycetota</taxon>
        <taxon>Actinomycetes</taxon>
        <taxon>Kitasatosporales</taxon>
        <taxon>Streptomycetaceae</taxon>
        <taxon>Streptomyces</taxon>
        <taxon>Streptomyces violaceusniger group</taxon>
    </lineage>
</organism>
<dbReference type="Proteomes" id="UP000463951">
    <property type="component" value="Chromosome"/>
</dbReference>
<gene>
    <name evidence="1" type="ORF">SSPO_057250</name>
</gene>
<dbReference type="EMBL" id="AP019620">
    <property type="protein sequence ID" value="BBJ43007.1"/>
    <property type="molecule type" value="Genomic_DNA"/>
</dbReference>
<accession>A0A499VA24</accession>
<sequence>MAAVAAAAAKARRSFMKTSSGSVRIPGGAIRMWRAVAVGRGMAVLCTYMTRRMAERLPSQLLTEWSQNPPRALGLARHHPYGA</sequence>
<evidence type="ECO:0000313" key="1">
    <source>
        <dbReference type="EMBL" id="BBJ43007.1"/>
    </source>
</evidence>
<proteinExistence type="predicted"/>
<protein>
    <submittedName>
        <fullName evidence="1">Uncharacterized protein</fullName>
    </submittedName>
</protein>
<evidence type="ECO:0000313" key="2">
    <source>
        <dbReference type="Proteomes" id="UP000463951"/>
    </source>
</evidence>
<reference evidence="1 2" key="1">
    <citation type="journal article" date="2020" name="Int. J. Syst. Evol. Microbiol.">
        <title>Reclassification of Streptomyces castelarensis and Streptomyces sporoclivatus as later heterotypic synonyms of Streptomyces antimycoticus.</title>
        <authorList>
            <person name="Komaki H."/>
            <person name="Tamura T."/>
        </authorList>
    </citation>
    <scope>NUCLEOTIDE SEQUENCE [LARGE SCALE GENOMIC DNA]</scope>
    <source>
        <strain evidence="1 2">NBRC 100767</strain>
    </source>
</reference>
<name>A0A499VA24_9ACTN</name>
<dbReference type="AlphaFoldDB" id="A0A499VA24"/>